<dbReference type="EMBL" id="CAJOBA010038481">
    <property type="protein sequence ID" value="CAF4061522.1"/>
    <property type="molecule type" value="Genomic_DNA"/>
</dbReference>
<evidence type="ECO:0000313" key="2">
    <source>
        <dbReference type="EMBL" id="CAF1254438.1"/>
    </source>
</evidence>
<proteinExistence type="predicted"/>
<evidence type="ECO:0000259" key="1">
    <source>
        <dbReference type="Pfam" id="PF10551"/>
    </source>
</evidence>
<gene>
    <name evidence="2" type="ORF">OVA965_LOCUS26426</name>
    <name evidence="3" type="ORF">TMI583_LOCUS27166</name>
</gene>
<dbReference type="Proteomes" id="UP000682733">
    <property type="component" value="Unassembled WGS sequence"/>
</dbReference>
<dbReference type="EMBL" id="CAJNOK010016926">
    <property type="protein sequence ID" value="CAF1254438.1"/>
    <property type="molecule type" value="Genomic_DNA"/>
</dbReference>
<accession>A0A8S2PML0</accession>
<dbReference type="Proteomes" id="UP000677228">
    <property type="component" value="Unassembled WGS sequence"/>
</dbReference>
<feature type="domain" description="MULE transposase" evidence="1">
    <location>
        <begin position="155"/>
        <end position="254"/>
    </location>
</feature>
<dbReference type="InterPro" id="IPR018289">
    <property type="entry name" value="MULE_transposase_dom"/>
</dbReference>
<dbReference type="GO" id="GO:0006355">
    <property type="term" value="P:regulation of DNA-templated transcription"/>
    <property type="evidence" value="ECO:0007669"/>
    <property type="project" value="InterPro"/>
</dbReference>
<evidence type="ECO:0000313" key="4">
    <source>
        <dbReference type="Proteomes" id="UP000682733"/>
    </source>
</evidence>
<name>A0A8S2PML0_9BILA</name>
<protein>
    <recommendedName>
        <fullName evidence="1">MULE transposase domain-containing protein</fullName>
    </recommendedName>
</protein>
<organism evidence="3 4">
    <name type="scientific">Didymodactylos carnosus</name>
    <dbReference type="NCBI Taxonomy" id="1234261"/>
    <lineage>
        <taxon>Eukaryota</taxon>
        <taxon>Metazoa</taxon>
        <taxon>Spiralia</taxon>
        <taxon>Gnathifera</taxon>
        <taxon>Rotifera</taxon>
        <taxon>Eurotatoria</taxon>
        <taxon>Bdelloidea</taxon>
        <taxon>Philodinida</taxon>
        <taxon>Philodinidae</taxon>
        <taxon>Didymodactylos</taxon>
    </lineage>
</organism>
<evidence type="ECO:0000313" key="3">
    <source>
        <dbReference type="EMBL" id="CAF4061522.1"/>
    </source>
</evidence>
<sequence length="444" mass="51434">MPMSSIRFEKSYEVFIVVPDNDVQAVTVMSRGVREHKEEECNTTTRLLSPVRESVSKYIKCGLSHTQIKTSLVQDHPNTPLTETKLRSLVNYERRKNRPEIFSVFDLRNWCKEHNEGKQIHSTFVPFYTVDDINNTFVLFTTKQLFQQIRLTTYLQVDVTYKITWNELPMRVFGSTDANRHFKPFGIALLSHDENAKCYNQLFTSINALVVEEFKHACSVDHLMADGALSITCAEQTVFPYSRRMMCWFHMIQKCRPRRNLVTKEQWVNIDADLHAIQLSISDDVFNRGIILLIQKCANPLMKNFSDYFVDQWITKLPYWYEGAAYGKLSTNNGCESMNAVIKQKYTLRNKLQLSAFLPKMEQMLQGWSEASISSPFALVTSISLEAELHAYKWSSGWICIGLVNGHRSMILLNGRHHVGWFHRLRRVHVPLVSNNIHANTPLD</sequence>
<dbReference type="PANTHER" id="PTHR31669:SF283">
    <property type="entry name" value="PROTEIN FAR1-RELATED SEQUENCE"/>
    <property type="match status" value="1"/>
</dbReference>
<dbReference type="AlphaFoldDB" id="A0A8S2PML0"/>
<dbReference type="PANTHER" id="PTHR31669">
    <property type="entry name" value="PROTEIN FAR1-RELATED SEQUENCE 10-RELATED"/>
    <property type="match status" value="1"/>
</dbReference>
<reference evidence="3" key="1">
    <citation type="submission" date="2021-02" db="EMBL/GenBank/DDBJ databases">
        <authorList>
            <person name="Nowell W R."/>
        </authorList>
    </citation>
    <scope>NUCLEOTIDE SEQUENCE</scope>
</reference>
<comment type="caution">
    <text evidence="3">The sequence shown here is derived from an EMBL/GenBank/DDBJ whole genome shotgun (WGS) entry which is preliminary data.</text>
</comment>
<dbReference type="InterPro" id="IPR031052">
    <property type="entry name" value="FHY3/FAR1"/>
</dbReference>
<dbReference type="Pfam" id="PF10551">
    <property type="entry name" value="MULE"/>
    <property type="match status" value="1"/>
</dbReference>